<organism evidence="2">
    <name type="scientific">Siphoviridae sp. ctWhx86</name>
    <dbReference type="NCBI Taxonomy" id="2826362"/>
    <lineage>
        <taxon>Viruses</taxon>
        <taxon>Duplodnaviria</taxon>
        <taxon>Heunggongvirae</taxon>
        <taxon>Uroviricota</taxon>
        <taxon>Caudoviricetes</taxon>
    </lineage>
</organism>
<evidence type="ECO:0000256" key="1">
    <source>
        <dbReference type="SAM" id="Coils"/>
    </source>
</evidence>
<sequence length="184" mass="21535">MAKVSLTKLKLETKYDETKILKWNNEEIVVKMRLPMKEKLALITKIVNEVLDDNDFCNQCRFKIFFTIETIAAYTNINITDKQREDVYKLYDMIVNSGLWTEFYKLYLDGEEYYELNFVEMMSNMTLSQVYTHRCSAAGIMESLVDNYGKAKIDVEKLSEDVKQNLNGSEENIAFLKEVLEKLG</sequence>
<reference evidence="2" key="1">
    <citation type="journal article" date="2021" name="Proc. Natl. Acad. Sci. U.S.A.">
        <title>A Catalog of Tens of Thousands of Viruses from Human Metagenomes Reveals Hidden Associations with Chronic Diseases.</title>
        <authorList>
            <person name="Tisza M.J."/>
            <person name="Buck C.B."/>
        </authorList>
    </citation>
    <scope>NUCLEOTIDE SEQUENCE</scope>
    <source>
        <strain evidence="2">CtWhx86</strain>
    </source>
</reference>
<proteinExistence type="predicted"/>
<keyword evidence="1" id="KW-0175">Coiled coil</keyword>
<evidence type="ECO:0000313" key="2">
    <source>
        <dbReference type="EMBL" id="DAE20851.1"/>
    </source>
</evidence>
<dbReference type="EMBL" id="BK015702">
    <property type="protein sequence ID" value="DAE20851.1"/>
    <property type="molecule type" value="Genomic_DNA"/>
</dbReference>
<protein>
    <submittedName>
        <fullName evidence="2">Uncharacterized protein</fullName>
    </submittedName>
</protein>
<accession>A0A8S5QPX5</accession>
<feature type="coiled-coil region" evidence="1">
    <location>
        <begin position="141"/>
        <end position="179"/>
    </location>
</feature>
<name>A0A8S5QPX5_9CAUD</name>